<dbReference type="InterPro" id="IPR003615">
    <property type="entry name" value="HNH_nuc"/>
</dbReference>
<feature type="region of interest" description="Disordered" evidence="1">
    <location>
        <begin position="431"/>
        <end position="472"/>
    </location>
</feature>
<reference evidence="3 4" key="1">
    <citation type="submission" date="2022-07" db="EMBL/GenBank/DDBJ databases">
        <title>Methylomonas rivi sp. nov., Methylomonas rosea sp. nov., Methylomonas aureus sp. nov. and Methylomonas subterranea sp. nov., four novel methanotrophs isolated from a freshwater creek and the deep terrestrial subsurface.</title>
        <authorList>
            <person name="Abin C."/>
            <person name="Sankaranarayanan K."/>
            <person name="Garner C."/>
            <person name="Sindelar R."/>
            <person name="Kotary K."/>
            <person name="Garner R."/>
            <person name="Barclay S."/>
            <person name="Lawson P."/>
            <person name="Krumholz L."/>
        </authorList>
    </citation>
    <scope>NUCLEOTIDE SEQUENCE [LARGE SCALE GENOMIC DNA]</scope>
    <source>
        <strain evidence="3 4">SURF-2</strain>
    </source>
</reference>
<evidence type="ECO:0000259" key="2">
    <source>
        <dbReference type="Pfam" id="PF13699"/>
    </source>
</evidence>
<dbReference type="Proteomes" id="UP001524499">
    <property type="component" value="Unassembled WGS sequence"/>
</dbReference>
<gene>
    <name evidence="3" type="ORF">NP590_06280</name>
</gene>
<dbReference type="EMBL" id="JANIBJ010000009">
    <property type="protein sequence ID" value="MCQ8103705.1"/>
    <property type="molecule type" value="Genomic_DNA"/>
</dbReference>
<feature type="compositionally biased region" description="Basic and acidic residues" evidence="1">
    <location>
        <begin position="50"/>
        <end position="64"/>
    </location>
</feature>
<dbReference type="CDD" id="cd00085">
    <property type="entry name" value="HNHc"/>
    <property type="match status" value="1"/>
</dbReference>
<evidence type="ECO:0000313" key="4">
    <source>
        <dbReference type="Proteomes" id="UP001524499"/>
    </source>
</evidence>
<comment type="caution">
    <text evidence="3">The sequence shown here is derived from an EMBL/GenBank/DDBJ whole genome shotgun (WGS) entry which is preliminary data.</text>
</comment>
<accession>A0ABT1TE21</accession>
<dbReference type="InterPro" id="IPR025295">
    <property type="entry name" value="eCIS_core_dom"/>
</dbReference>
<sequence>MEHAPRVKRKPQALHKAANPAPDQKPLARAADKTVPGYMQAKMKVSQPGDAHEQQADQVAERVARAAKPPAFAERDSLQRATLRPGQDVGDPQQSLSLKPAAGDKTPDPALRRKPAATPIASADEALDQKPAGDQPQAAEVSEQIDPSTEQRINDLRGQGQPLAENAANDMRQELQADLSAVRIHTGAEAADLAAAVNARAFTVGNDIFFADGEYAPDSAEGRKLLAHELTHVAQQGGGMGRLMREPAKAKPKSTAAMQGKGKAKLDGDTLLIEGLALPDKPGLKDTFGDTVTIEKGKRISPRPDNQRQVWMSEVKAPDANKVTAKAARKPEQPGVESSVYALKAKGTEGGYLIGGIQDMVPQLKIPWWDENGALNNFDVDHIREIQLGGTNSSANMRLLDASVNRSAGSRIDKALEARVRNALPIEAPENGETPAILGKELPKPSSAANTGTANAAAGAAGDGSGAGKAPSPVKTAIDEIFNAYNVKFTGVSYNVPMKGNPAIKWDKQDIEDGSTLKGLEAPKGKELDKIFDDKTLKIFPRPGGGVMFVSPLNPDGTFSNTGSWGKRLEVVGGHFDRDQNSGEINVNVNTRGGKKAVPGALKLQGNPSAPLLASVVPASILPNFKFGFNHSLLSPITLDSAEMDAGGDLAGGGRLKVDGIPLLADARIDLRIVGGEIILSRTFSTEEISVKGPIQIDESSLSLSIGTGSGIEIGGAIDFHIGELATGSLTGTGRADGFNLGADLQFEKDLFSGSGSMNYDTAKGFKAAGNLNLKPGALKGVKKAGFKLAYDDQKKAIDFSGDAELSVPGFKGASLSAQADEAGNISLGGEAVLSDSIPRIKAGKLNVNAARKGEAWTLGGGGELEPDLSGLDASAKIKLDYQDGVLTGKVKANYKRGMLAGNVDLNAKALLGEGGGEAEPLTVWGSGTVDVKAAPWLKATVGLTLDEQGEITVSGELGLPSSLEVFPRKEIDKRLFGVATQIPIIPGVVAEVGGNLGAKAGIGPGALTQLKIGLTYNPDHEEDTKITGSAALKVPADAGLRLAARAGIGLGITGASATGGLEIGGTLGVTGAAEAAVDIDWTPTKGLALKADLAVHAQPSFTFDVSGYVAVTALGASLYEQRWELASYQFGSDYRFGISLPVRYTEGQAFDISLDDVKFEVPDISPSDIVHGLLSKIV</sequence>
<dbReference type="Pfam" id="PF13699">
    <property type="entry name" value="eCIS_core"/>
    <property type="match status" value="1"/>
</dbReference>
<feature type="region of interest" description="Disordered" evidence="1">
    <location>
        <begin position="1"/>
        <end position="149"/>
    </location>
</feature>
<evidence type="ECO:0000313" key="3">
    <source>
        <dbReference type="EMBL" id="MCQ8103705.1"/>
    </source>
</evidence>
<organism evidence="3 4">
    <name type="scientific">Methylomonas subterranea</name>
    <dbReference type="NCBI Taxonomy" id="2952225"/>
    <lineage>
        <taxon>Bacteria</taxon>
        <taxon>Pseudomonadati</taxon>
        <taxon>Pseudomonadota</taxon>
        <taxon>Gammaproteobacteria</taxon>
        <taxon>Methylococcales</taxon>
        <taxon>Methylococcaceae</taxon>
        <taxon>Methylomonas</taxon>
    </lineage>
</organism>
<feature type="compositionally biased region" description="Basic residues" evidence="1">
    <location>
        <begin position="1"/>
        <end position="13"/>
    </location>
</feature>
<proteinExistence type="predicted"/>
<feature type="compositionally biased region" description="Low complexity" evidence="1">
    <location>
        <begin position="447"/>
        <end position="460"/>
    </location>
</feature>
<name>A0ABT1TE21_9GAMM</name>
<feature type="domain" description="eCIS core" evidence="2">
    <location>
        <begin position="162"/>
        <end position="239"/>
    </location>
</feature>
<protein>
    <submittedName>
        <fullName evidence="3">DUF4157 domain-containing protein</fullName>
    </submittedName>
</protein>
<keyword evidence="4" id="KW-1185">Reference proteome</keyword>
<evidence type="ECO:0000256" key="1">
    <source>
        <dbReference type="SAM" id="MobiDB-lite"/>
    </source>
</evidence>
<dbReference type="RefSeq" id="WP_256601438.1">
    <property type="nucleotide sequence ID" value="NZ_JANIBJ010000009.1"/>
</dbReference>